<evidence type="ECO:0000256" key="4">
    <source>
        <dbReference type="ARBA" id="ARBA00022882"/>
    </source>
</evidence>
<dbReference type="GO" id="GO:0005891">
    <property type="term" value="C:voltage-gated calcium channel complex"/>
    <property type="evidence" value="ECO:0007669"/>
    <property type="project" value="TreeGrafter"/>
</dbReference>
<comment type="subcellular location">
    <subcellularLocation>
        <location evidence="1">Membrane</location>
        <topology evidence="1">Multi-pass membrane protein</topology>
    </subcellularLocation>
</comment>
<accession>A0AAD3R1S5</accession>
<reference evidence="9" key="1">
    <citation type="submission" date="2022-08" db="EMBL/GenBank/DDBJ databases">
        <title>Genome sequencing of akame (Lates japonicus).</title>
        <authorList>
            <person name="Hashiguchi Y."/>
            <person name="Takahashi H."/>
        </authorList>
    </citation>
    <scope>NUCLEOTIDE SEQUENCE</scope>
    <source>
        <strain evidence="9">Kochi</strain>
    </source>
</reference>
<dbReference type="PANTHER" id="PTHR45628">
    <property type="entry name" value="VOLTAGE-DEPENDENT CALCIUM CHANNEL TYPE A SUBUNIT ALPHA-1"/>
    <property type="match status" value="1"/>
</dbReference>
<keyword evidence="5" id="KW-1133">Transmembrane helix</keyword>
<keyword evidence="7" id="KW-0472">Membrane</keyword>
<dbReference type="GO" id="GO:0008331">
    <property type="term" value="F:high voltage-gated calcium channel activity"/>
    <property type="evidence" value="ECO:0007669"/>
    <property type="project" value="TreeGrafter"/>
</dbReference>
<sequence length="93" mass="10216">MQADCETQKSVPTALDDGIFVFFAGEMLVKMVALGVKHSGCAKVRLDQDASDTAVAFPLRRMLEYSLDGHNVSLSAIRTVRVLRPLRAINRVP</sequence>
<comment type="caution">
    <text evidence="9">The sequence shown here is derived from an EMBL/GenBank/DDBJ whole genome shotgun (WGS) entry which is preliminary data.</text>
</comment>
<dbReference type="PANTHER" id="PTHR45628:SF37">
    <property type="entry name" value="VOLTAGE-DEPENDENT T-TYPE CALCIUM CHANNEL SUBUNIT ALPHA-1H"/>
    <property type="match status" value="1"/>
</dbReference>
<evidence type="ECO:0000313" key="9">
    <source>
        <dbReference type="EMBL" id="GLD52233.1"/>
    </source>
</evidence>
<evidence type="ECO:0000256" key="7">
    <source>
        <dbReference type="ARBA" id="ARBA00023136"/>
    </source>
</evidence>
<dbReference type="AlphaFoldDB" id="A0AAD3R1S5"/>
<name>A0AAD3R1S5_LATJO</name>
<dbReference type="GO" id="GO:0098703">
    <property type="term" value="P:calcium ion import across plasma membrane"/>
    <property type="evidence" value="ECO:0007669"/>
    <property type="project" value="TreeGrafter"/>
</dbReference>
<evidence type="ECO:0000256" key="8">
    <source>
        <dbReference type="ARBA" id="ARBA00023303"/>
    </source>
</evidence>
<feature type="non-terminal residue" evidence="9">
    <location>
        <position position="1"/>
    </location>
</feature>
<evidence type="ECO:0000256" key="6">
    <source>
        <dbReference type="ARBA" id="ARBA00023065"/>
    </source>
</evidence>
<keyword evidence="3" id="KW-0812">Transmembrane</keyword>
<dbReference type="Proteomes" id="UP001279410">
    <property type="component" value="Unassembled WGS sequence"/>
</dbReference>
<protein>
    <submittedName>
        <fullName evidence="9">Voltage-dependent T-type calcium channel subunit alpha-1H-like protein</fullName>
    </submittedName>
</protein>
<evidence type="ECO:0000256" key="3">
    <source>
        <dbReference type="ARBA" id="ARBA00022692"/>
    </source>
</evidence>
<keyword evidence="10" id="KW-1185">Reference proteome</keyword>
<dbReference type="InterPro" id="IPR027359">
    <property type="entry name" value="Volt_channel_dom_sf"/>
</dbReference>
<organism evidence="9 10">
    <name type="scientific">Lates japonicus</name>
    <name type="common">Japanese lates</name>
    <dbReference type="NCBI Taxonomy" id="270547"/>
    <lineage>
        <taxon>Eukaryota</taxon>
        <taxon>Metazoa</taxon>
        <taxon>Chordata</taxon>
        <taxon>Craniata</taxon>
        <taxon>Vertebrata</taxon>
        <taxon>Euteleostomi</taxon>
        <taxon>Actinopterygii</taxon>
        <taxon>Neopterygii</taxon>
        <taxon>Teleostei</taxon>
        <taxon>Neoteleostei</taxon>
        <taxon>Acanthomorphata</taxon>
        <taxon>Carangaria</taxon>
        <taxon>Carangaria incertae sedis</taxon>
        <taxon>Centropomidae</taxon>
        <taxon>Lates</taxon>
    </lineage>
</organism>
<keyword evidence="4" id="KW-0851">Voltage-gated channel</keyword>
<dbReference type="InterPro" id="IPR050599">
    <property type="entry name" value="VDCC_alpha-1_subunit"/>
</dbReference>
<dbReference type="Gene3D" id="1.20.120.350">
    <property type="entry name" value="Voltage-gated potassium channels. Chain C"/>
    <property type="match status" value="1"/>
</dbReference>
<evidence type="ECO:0000256" key="5">
    <source>
        <dbReference type="ARBA" id="ARBA00022989"/>
    </source>
</evidence>
<dbReference type="SUPFAM" id="SSF81324">
    <property type="entry name" value="Voltage-gated potassium channels"/>
    <property type="match status" value="1"/>
</dbReference>
<evidence type="ECO:0000256" key="2">
    <source>
        <dbReference type="ARBA" id="ARBA00022448"/>
    </source>
</evidence>
<evidence type="ECO:0000256" key="1">
    <source>
        <dbReference type="ARBA" id="ARBA00004141"/>
    </source>
</evidence>
<keyword evidence="8" id="KW-0407">Ion channel</keyword>
<keyword evidence="2" id="KW-0813">Transport</keyword>
<proteinExistence type="predicted"/>
<evidence type="ECO:0000313" key="10">
    <source>
        <dbReference type="Proteomes" id="UP001279410"/>
    </source>
</evidence>
<keyword evidence="6" id="KW-0406">Ion transport</keyword>
<dbReference type="EMBL" id="BRZM01000013">
    <property type="protein sequence ID" value="GLD52233.1"/>
    <property type="molecule type" value="Genomic_DNA"/>
</dbReference>
<gene>
    <name evidence="9" type="ORF">AKAME5_000516200</name>
</gene>